<dbReference type="InterPro" id="IPR012902">
    <property type="entry name" value="N_methyl_site"/>
</dbReference>
<reference evidence="2 3" key="1">
    <citation type="journal article" date="2018" name="Microbiol. Resour. Announc.">
        <title>Complete Genome Sequence of Acidithiobacillus ferridurans JCM 18981.</title>
        <authorList>
            <person name="Miyauchi T."/>
            <person name="Kouzuma A."/>
            <person name="Abe T."/>
            <person name="Watanabe K."/>
        </authorList>
    </citation>
    <scope>NUCLEOTIDE SEQUENCE [LARGE SCALE GENOMIC DNA]</scope>
    <source>
        <strain evidence="3">ATCC 33020 / DSM 29468 / JCM 18981 / 11Fe</strain>
    </source>
</reference>
<evidence type="ECO:0000313" key="3">
    <source>
        <dbReference type="Proteomes" id="UP000280188"/>
    </source>
</evidence>
<evidence type="ECO:0000313" key="2">
    <source>
        <dbReference type="EMBL" id="BBF65251.1"/>
    </source>
</evidence>
<dbReference type="SUPFAM" id="SSF54523">
    <property type="entry name" value="Pili subunits"/>
    <property type="match status" value="1"/>
</dbReference>
<dbReference type="NCBIfam" id="TIGR02532">
    <property type="entry name" value="IV_pilin_GFxxxE"/>
    <property type="match status" value="1"/>
</dbReference>
<evidence type="ECO:0000256" key="1">
    <source>
        <dbReference type="SAM" id="Phobius"/>
    </source>
</evidence>
<keyword evidence="1" id="KW-0472">Membrane</keyword>
<dbReference type="Pfam" id="PF07963">
    <property type="entry name" value="N_methyl"/>
    <property type="match status" value="1"/>
</dbReference>
<feature type="transmembrane region" description="Helical" evidence="1">
    <location>
        <begin position="28"/>
        <end position="47"/>
    </location>
</feature>
<dbReference type="Proteomes" id="UP000280188">
    <property type="component" value="Chromosome"/>
</dbReference>
<gene>
    <name evidence="2" type="ORF">AFERRID_14690</name>
</gene>
<dbReference type="InterPro" id="IPR045584">
    <property type="entry name" value="Pilin-like"/>
</dbReference>
<accession>A0A2Z6IHG9</accession>
<name>A0A2Z6IHG9_ACIFI</name>
<dbReference type="AlphaFoldDB" id="A0A2Z6IHG9"/>
<keyword evidence="1" id="KW-1133">Transmembrane helix</keyword>
<dbReference type="KEGG" id="afj:AFERRID_14690"/>
<sequence length="194" mass="19332">MGNDKMPQSAGPVIAAAFAQGGLTLIELIVAIVILGILSVGATALIVRSVQTYQTNRAAGELASQGGMALTVMTRELHNAQPGTLNIPNGGASLSFTRCVAPASAAVASACSGSYGFAFSNGQLTQSTPNWPSAQVLAVNASGVFSALPGGSSASTASGVSVTLTLRDPAADVHLSLSRAIAVLSSAYSVVNNQ</sequence>
<protein>
    <recommendedName>
        <fullName evidence="4">Type IV pilus modification protein PilV</fullName>
    </recommendedName>
</protein>
<dbReference type="PROSITE" id="PS00409">
    <property type="entry name" value="PROKAR_NTER_METHYL"/>
    <property type="match status" value="1"/>
</dbReference>
<proteinExistence type="predicted"/>
<evidence type="ECO:0008006" key="4">
    <source>
        <dbReference type="Google" id="ProtNLM"/>
    </source>
</evidence>
<keyword evidence="3" id="KW-1185">Reference proteome</keyword>
<dbReference type="Gene3D" id="3.30.700.10">
    <property type="entry name" value="Glycoprotein, Type 4 Pilin"/>
    <property type="match status" value="1"/>
</dbReference>
<dbReference type="EMBL" id="AP018795">
    <property type="protein sequence ID" value="BBF65251.1"/>
    <property type="molecule type" value="Genomic_DNA"/>
</dbReference>
<dbReference type="RefSeq" id="WP_197722487.1">
    <property type="nucleotide sequence ID" value="NZ_AP018795.1"/>
</dbReference>
<organism evidence="2 3">
    <name type="scientific">Acidithiobacillus ferridurans</name>
    <dbReference type="NCBI Taxonomy" id="1232575"/>
    <lineage>
        <taxon>Bacteria</taxon>
        <taxon>Pseudomonadati</taxon>
        <taxon>Pseudomonadota</taxon>
        <taxon>Acidithiobacillia</taxon>
        <taxon>Acidithiobacillales</taxon>
        <taxon>Acidithiobacillaceae</taxon>
        <taxon>Acidithiobacillus</taxon>
    </lineage>
</organism>
<keyword evidence="1" id="KW-0812">Transmembrane</keyword>